<dbReference type="Gene3D" id="1.10.510.10">
    <property type="entry name" value="Transferase(Phosphotransferase) domain 1"/>
    <property type="match status" value="1"/>
</dbReference>
<evidence type="ECO:0000313" key="2">
    <source>
        <dbReference type="Proteomes" id="UP000054270"/>
    </source>
</evidence>
<evidence type="ECO:0000313" key="1">
    <source>
        <dbReference type="EMBL" id="KJA21953.1"/>
    </source>
</evidence>
<sequence length="114" mass="13073">MATPAPALFAGMHRAFTEYWRDVRVLAYGEAPDYARLRGHFVSAWERSGSWVEAPGEIDWLKAYSELQSQEEEHLRRRREKFQRPSFDGKIDELGDEDVEVNMGITVSIITGLA</sequence>
<dbReference type="OrthoDB" id="5979581at2759"/>
<protein>
    <submittedName>
        <fullName evidence="1">Uncharacterized protein</fullName>
    </submittedName>
</protein>
<name>A0A0D2MED9_HYPSF</name>
<proteinExistence type="predicted"/>
<dbReference type="EMBL" id="KN817553">
    <property type="protein sequence ID" value="KJA21953.1"/>
    <property type="molecule type" value="Genomic_DNA"/>
</dbReference>
<dbReference type="AlphaFoldDB" id="A0A0D2MED9"/>
<gene>
    <name evidence="1" type="ORF">HYPSUDRAFT_202450</name>
</gene>
<keyword evidence="2" id="KW-1185">Reference proteome</keyword>
<organism evidence="1 2">
    <name type="scientific">Hypholoma sublateritium (strain FD-334 SS-4)</name>
    <dbReference type="NCBI Taxonomy" id="945553"/>
    <lineage>
        <taxon>Eukaryota</taxon>
        <taxon>Fungi</taxon>
        <taxon>Dikarya</taxon>
        <taxon>Basidiomycota</taxon>
        <taxon>Agaricomycotina</taxon>
        <taxon>Agaricomycetes</taxon>
        <taxon>Agaricomycetidae</taxon>
        <taxon>Agaricales</taxon>
        <taxon>Agaricineae</taxon>
        <taxon>Strophariaceae</taxon>
        <taxon>Hypholoma</taxon>
    </lineage>
</organism>
<accession>A0A0D2MED9</accession>
<dbReference type="Proteomes" id="UP000054270">
    <property type="component" value="Unassembled WGS sequence"/>
</dbReference>
<reference evidence="2" key="1">
    <citation type="submission" date="2014-04" db="EMBL/GenBank/DDBJ databases">
        <title>Evolutionary Origins and Diversification of the Mycorrhizal Mutualists.</title>
        <authorList>
            <consortium name="DOE Joint Genome Institute"/>
            <consortium name="Mycorrhizal Genomics Consortium"/>
            <person name="Kohler A."/>
            <person name="Kuo A."/>
            <person name="Nagy L.G."/>
            <person name="Floudas D."/>
            <person name="Copeland A."/>
            <person name="Barry K.W."/>
            <person name="Cichocki N."/>
            <person name="Veneault-Fourrey C."/>
            <person name="LaButti K."/>
            <person name="Lindquist E.A."/>
            <person name="Lipzen A."/>
            <person name="Lundell T."/>
            <person name="Morin E."/>
            <person name="Murat C."/>
            <person name="Riley R."/>
            <person name="Ohm R."/>
            <person name="Sun H."/>
            <person name="Tunlid A."/>
            <person name="Henrissat B."/>
            <person name="Grigoriev I.V."/>
            <person name="Hibbett D.S."/>
            <person name="Martin F."/>
        </authorList>
    </citation>
    <scope>NUCLEOTIDE SEQUENCE [LARGE SCALE GENOMIC DNA]</scope>
    <source>
        <strain evidence="2">FD-334 SS-4</strain>
    </source>
</reference>